<reference evidence="2 3" key="1">
    <citation type="submission" date="2024-03" db="EMBL/GenBank/DDBJ databases">
        <title>The Acrasis kona genome and developmental transcriptomes reveal deep origins of eukaryotic multicellular pathways.</title>
        <authorList>
            <person name="Sheikh S."/>
            <person name="Fu C.-J."/>
            <person name="Brown M.W."/>
            <person name="Baldauf S.L."/>
        </authorList>
    </citation>
    <scope>NUCLEOTIDE SEQUENCE [LARGE SCALE GENOMIC DNA]</scope>
    <source>
        <strain evidence="2 3">ATCC MYA-3509</strain>
    </source>
</reference>
<sequence length="513" mass="59416">MDPIMEELNRIHIQRQELMQRELDLKNKAAQLQAYKNHHQSDLSVTDKELDIYEDSSSGVATPTLNHNHAFKDRVRTYRVQDLRPQIPIEGHDNNHMVAYNEAYRRPGRYVQEDQPESREEHDMLSEASSDGFEYVNQEYHAPIGHAQPNYSNQNYNGVGEITHGSKKRLKSSLSMKEYRFQLALSIVKRFAIWYVDPGVKKRRDISHTQTASQLRQGVSLSPNSSKKQLLRRYIPTGDGLVMRRTNVQPLNLDQNSPQKLQRSWTDSDVKQSDLFEIEIYFDDFRHETMDHVLQKLRKHHKNIKRMFVTCPQGVNARGRRSFLLDMNQNVMPRMAQAIQELMRLVSEHGEERIKMPIYLWKGKDRRDKSITNSNMLEVLEYIKMYLANSAENHQQYIAENEYAEHVEEMLHEEDDAEKAKQDEMARREMQSLVNNTSLNTSQINWANQSSPNQKSNGHQDLIDNPDAGYTLNGSLNSQTSNSSSSSPSAASVRRAADIKRSPTTMSQETSIQ</sequence>
<feature type="compositionally biased region" description="Polar residues" evidence="1">
    <location>
        <begin position="446"/>
        <end position="459"/>
    </location>
</feature>
<comment type="caution">
    <text evidence="2">The sequence shown here is derived from an EMBL/GenBank/DDBJ whole genome shotgun (WGS) entry which is preliminary data.</text>
</comment>
<protein>
    <submittedName>
        <fullName evidence="2">Uncharacterized protein</fullName>
    </submittedName>
</protein>
<dbReference type="AlphaFoldDB" id="A0AAW2ZK31"/>
<dbReference type="Proteomes" id="UP001431209">
    <property type="component" value="Unassembled WGS sequence"/>
</dbReference>
<keyword evidence="3" id="KW-1185">Reference proteome</keyword>
<evidence type="ECO:0000313" key="3">
    <source>
        <dbReference type="Proteomes" id="UP001431209"/>
    </source>
</evidence>
<dbReference type="EMBL" id="JAOPGA020001609">
    <property type="protein sequence ID" value="KAL0489850.1"/>
    <property type="molecule type" value="Genomic_DNA"/>
</dbReference>
<proteinExistence type="predicted"/>
<accession>A0AAW2ZK31</accession>
<evidence type="ECO:0000313" key="2">
    <source>
        <dbReference type="EMBL" id="KAL0489850.1"/>
    </source>
</evidence>
<name>A0AAW2ZK31_9EUKA</name>
<feature type="compositionally biased region" description="Polar residues" evidence="1">
    <location>
        <begin position="502"/>
        <end position="513"/>
    </location>
</feature>
<organism evidence="2 3">
    <name type="scientific">Acrasis kona</name>
    <dbReference type="NCBI Taxonomy" id="1008807"/>
    <lineage>
        <taxon>Eukaryota</taxon>
        <taxon>Discoba</taxon>
        <taxon>Heterolobosea</taxon>
        <taxon>Tetramitia</taxon>
        <taxon>Eutetramitia</taxon>
        <taxon>Acrasidae</taxon>
        <taxon>Acrasis</taxon>
    </lineage>
</organism>
<evidence type="ECO:0000256" key="1">
    <source>
        <dbReference type="SAM" id="MobiDB-lite"/>
    </source>
</evidence>
<feature type="region of interest" description="Disordered" evidence="1">
    <location>
        <begin position="446"/>
        <end position="513"/>
    </location>
</feature>
<feature type="compositionally biased region" description="Low complexity" evidence="1">
    <location>
        <begin position="475"/>
        <end position="492"/>
    </location>
</feature>
<gene>
    <name evidence="2" type="ORF">AKO1_005971</name>
</gene>